<evidence type="ECO:0000313" key="3">
    <source>
        <dbReference type="EMBL" id="MBW2942652.1"/>
    </source>
</evidence>
<sequence length="263" mass="28070">MNLEMIGRTAVITGAASGIGKALAIAAAKRGMNLALADNNADALGLMVDELGDQVSVSSAVVDVRKRSDLTAFADTVKGQSIALVFANAGVMRAGTSWELSEEDWDVVFDVNVKGAMNTVSAFMPHLLKQELRSRVVFTGSISAFMASENLSCYSSSKHALWGIAEAMQLELTAKKSPVDVSFLAPSGVKTSLASAPLSGACAESQKEIDGLLATFGVPAEEIAEKTFSDLHENKFWIFPQPEFKPVMLARVQNISEEREPIK</sequence>
<organism evidence="3 4">
    <name type="scientific">Zhongshania aquimaris</name>
    <dbReference type="NCBI Taxonomy" id="2857107"/>
    <lineage>
        <taxon>Bacteria</taxon>
        <taxon>Pseudomonadati</taxon>
        <taxon>Pseudomonadota</taxon>
        <taxon>Gammaproteobacteria</taxon>
        <taxon>Cellvibrionales</taxon>
        <taxon>Spongiibacteraceae</taxon>
        <taxon>Zhongshania</taxon>
    </lineage>
</organism>
<keyword evidence="4" id="KW-1185">Reference proteome</keyword>
<keyword evidence="2" id="KW-0560">Oxidoreductase</keyword>
<comment type="similarity">
    <text evidence="1">Belongs to the short-chain dehydrogenases/reductases (SDR) family.</text>
</comment>
<reference evidence="3" key="1">
    <citation type="submission" date="2021-07" db="EMBL/GenBank/DDBJ databases">
        <title>Zhongshania sp. CAU 1632 isolated from seawater.</title>
        <authorList>
            <person name="Kim W."/>
        </authorList>
    </citation>
    <scope>NUCLEOTIDE SEQUENCE</scope>
    <source>
        <strain evidence="3">CAU 1632</strain>
    </source>
</reference>
<dbReference type="PANTHER" id="PTHR43391">
    <property type="entry name" value="RETINOL DEHYDROGENASE-RELATED"/>
    <property type="match status" value="1"/>
</dbReference>
<dbReference type="Pfam" id="PF00106">
    <property type="entry name" value="adh_short"/>
    <property type="match status" value="1"/>
</dbReference>
<dbReference type="InterPro" id="IPR002347">
    <property type="entry name" value="SDR_fam"/>
</dbReference>
<dbReference type="PROSITE" id="PS00061">
    <property type="entry name" value="ADH_SHORT"/>
    <property type="match status" value="1"/>
</dbReference>
<accession>A0ABS6VWF6</accession>
<dbReference type="EMBL" id="JAHWDQ010000007">
    <property type="protein sequence ID" value="MBW2942652.1"/>
    <property type="molecule type" value="Genomic_DNA"/>
</dbReference>
<protein>
    <submittedName>
        <fullName evidence="3">SDR family NAD(P)-dependent oxidoreductase</fullName>
    </submittedName>
</protein>
<gene>
    <name evidence="3" type="ORF">KXJ70_17775</name>
</gene>
<name>A0ABS6VWF6_9GAMM</name>
<evidence type="ECO:0000256" key="1">
    <source>
        <dbReference type="ARBA" id="ARBA00006484"/>
    </source>
</evidence>
<dbReference type="Proteomes" id="UP001166291">
    <property type="component" value="Unassembled WGS sequence"/>
</dbReference>
<evidence type="ECO:0000256" key="2">
    <source>
        <dbReference type="ARBA" id="ARBA00023002"/>
    </source>
</evidence>
<proteinExistence type="inferred from homology"/>
<comment type="caution">
    <text evidence="3">The sequence shown here is derived from an EMBL/GenBank/DDBJ whole genome shotgun (WGS) entry which is preliminary data.</text>
</comment>
<dbReference type="CDD" id="cd05233">
    <property type="entry name" value="SDR_c"/>
    <property type="match status" value="1"/>
</dbReference>
<dbReference type="InterPro" id="IPR020904">
    <property type="entry name" value="Sc_DH/Rdtase_CS"/>
</dbReference>
<dbReference type="PANTHER" id="PTHR43391:SF82">
    <property type="entry name" value="OXIDOREDUCTASE SADH-RELATED"/>
    <property type="match status" value="1"/>
</dbReference>
<evidence type="ECO:0000313" key="4">
    <source>
        <dbReference type="Proteomes" id="UP001166291"/>
    </source>
</evidence>
<dbReference type="RefSeq" id="WP_219044898.1">
    <property type="nucleotide sequence ID" value="NZ_JAHWDQ010000007.1"/>
</dbReference>